<dbReference type="PANTHER" id="PTHR31018">
    <property type="entry name" value="SPORULATION-SPECIFIC PROTEIN-RELATED"/>
    <property type="match status" value="1"/>
</dbReference>
<protein>
    <submittedName>
        <fullName evidence="6">Uncharacterized protein</fullName>
    </submittedName>
</protein>
<keyword evidence="2" id="KW-0134">Cell wall</keyword>
<keyword evidence="5" id="KW-0325">Glycoprotein</keyword>
<evidence type="ECO:0000313" key="7">
    <source>
        <dbReference type="Proteomes" id="UP000304941"/>
    </source>
</evidence>
<dbReference type="InterPro" id="IPR036941">
    <property type="entry name" value="Rcpt_L-dom_sf"/>
</dbReference>
<keyword evidence="3" id="KW-0964">Secreted</keyword>
<reference evidence="6 7" key="1">
    <citation type="submission" date="2019-05" db="EMBL/GenBank/DDBJ databases">
        <title>Pseudomonas edaphica sp. nov., isolated from rhizospheric soil of Cistus ladanifer L. in Spain.</title>
        <authorList>
            <person name="Peix A."/>
        </authorList>
    </citation>
    <scope>NUCLEOTIDE SEQUENCE [LARGE SCALE GENOMIC DNA]</scope>
    <source>
        <strain evidence="6 7">RD25</strain>
    </source>
</reference>
<dbReference type="InterPro" id="IPR051648">
    <property type="entry name" value="CWI-Assembly_Regulator"/>
</dbReference>
<evidence type="ECO:0000256" key="3">
    <source>
        <dbReference type="ARBA" id="ARBA00022525"/>
    </source>
</evidence>
<evidence type="ECO:0000256" key="2">
    <source>
        <dbReference type="ARBA" id="ARBA00022512"/>
    </source>
</evidence>
<dbReference type="SUPFAM" id="SSF52058">
    <property type="entry name" value="L domain-like"/>
    <property type="match status" value="1"/>
</dbReference>
<dbReference type="RefSeq" id="WP_205894402.1">
    <property type="nucleotide sequence ID" value="NZ_VBVZ01000172.1"/>
</dbReference>
<organism evidence="6 7">
    <name type="scientific">Pseudomonas edaphica</name>
    <dbReference type="NCBI Taxonomy" id="2006980"/>
    <lineage>
        <taxon>Bacteria</taxon>
        <taxon>Pseudomonadati</taxon>
        <taxon>Pseudomonadota</taxon>
        <taxon>Gammaproteobacteria</taxon>
        <taxon>Pseudomonadales</taxon>
        <taxon>Pseudomonadaceae</taxon>
        <taxon>Pseudomonas</taxon>
    </lineage>
</organism>
<evidence type="ECO:0000256" key="4">
    <source>
        <dbReference type="ARBA" id="ARBA00022729"/>
    </source>
</evidence>
<dbReference type="EMBL" id="VBVZ01000172">
    <property type="protein sequence ID" value="TLG91342.1"/>
    <property type="molecule type" value="Genomic_DNA"/>
</dbReference>
<accession>A0ABY2U5G9</accession>
<dbReference type="PANTHER" id="PTHR31018:SF3">
    <property type="entry name" value="RECEPTOR PROTEIN-TYROSINE KINASE"/>
    <property type="match status" value="1"/>
</dbReference>
<proteinExistence type="predicted"/>
<sequence length="275" mass="29662">VSSASIILPYLRKVTGNIVLNNTKASLLSFPALETVGGSVEIADNAKLLALWMPSLTAADGSLAITRNPQLGASQPAGDAEHVISVDLPALQRIGGDFTLELNTQLKSLTLYKLQEVGRGLRIVSNTAMWQIVMTGLGSVGLACRNHDDFCGDLSIHNNSRLVGLFLPALATLQYDFRVSGNSALVTLQERIKSVSGLYAQDNKSLCERMTLDPILSRMWKLGRFPDKVSIQRNSTQDGCATRCPNESAGVCHILEDKTSHRSSTETRQPGDGVL</sequence>
<evidence type="ECO:0000313" key="6">
    <source>
        <dbReference type="EMBL" id="TLG91342.1"/>
    </source>
</evidence>
<dbReference type="Gene3D" id="3.80.20.20">
    <property type="entry name" value="Receptor L-domain"/>
    <property type="match status" value="1"/>
</dbReference>
<evidence type="ECO:0000256" key="1">
    <source>
        <dbReference type="ARBA" id="ARBA00004191"/>
    </source>
</evidence>
<keyword evidence="7" id="KW-1185">Reference proteome</keyword>
<name>A0ABY2U5G9_9PSED</name>
<evidence type="ECO:0000256" key="5">
    <source>
        <dbReference type="ARBA" id="ARBA00023180"/>
    </source>
</evidence>
<keyword evidence="4" id="KW-0732">Signal</keyword>
<dbReference type="Proteomes" id="UP000304941">
    <property type="component" value="Unassembled WGS sequence"/>
</dbReference>
<feature type="non-terminal residue" evidence="6">
    <location>
        <position position="1"/>
    </location>
</feature>
<comment type="subcellular location">
    <subcellularLocation>
        <location evidence="1">Secreted</location>
        <location evidence="1">Cell wall</location>
    </subcellularLocation>
</comment>
<comment type="caution">
    <text evidence="6">The sequence shown here is derived from an EMBL/GenBank/DDBJ whole genome shotgun (WGS) entry which is preliminary data.</text>
</comment>
<gene>
    <name evidence="6" type="ORF">FEM54_13655</name>
</gene>